<evidence type="ECO:0000256" key="1">
    <source>
        <dbReference type="ARBA" id="ARBA00004604"/>
    </source>
</evidence>
<accession>A0A0L7L7S4</accession>
<comment type="subcellular location">
    <subcellularLocation>
        <location evidence="1">Nucleus</location>
        <location evidence="1">Nucleolus</location>
    </subcellularLocation>
</comment>
<dbReference type="GO" id="GO:0001682">
    <property type="term" value="P:tRNA 5'-leader removal"/>
    <property type="evidence" value="ECO:0007669"/>
    <property type="project" value="InterPro"/>
</dbReference>
<organism evidence="5 6">
    <name type="scientific">Operophtera brumata</name>
    <name type="common">Winter moth</name>
    <name type="synonym">Phalaena brumata</name>
    <dbReference type="NCBI Taxonomy" id="104452"/>
    <lineage>
        <taxon>Eukaryota</taxon>
        <taxon>Metazoa</taxon>
        <taxon>Ecdysozoa</taxon>
        <taxon>Arthropoda</taxon>
        <taxon>Hexapoda</taxon>
        <taxon>Insecta</taxon>
        <taxon>Pterygota</taxon>
        <taxon>Neoptera</taxon>
        <taxon>Endopterygota</taxon>
        <taxon>Lepidoptera</taxon>
        <taxon>Glossata</taxon>
        <taxon>Ditrysia</taxon>
        <taxon>Geometroidea</taxon>
        <taxon>Geometridae</taxon>
        <taxon>Larentiinae</taxon>
        <taxon>Operophtera</taxon>
    </lineage>
</organism>
<keyword evidence="2" id="KW-0819">tRNA processing</keyword>
<dbReference type="PANTHER" id="PTHR15314">
    <property type="entry name" value="RIBONUCLEASE P PROTEIN SUBUNIT P20"/>
    <property type="match status" value="1"/>
</dbReference>
<sequence>MLPEFPPEKDGPENPKESIKRNHNKNYVLRKRVPRKPLDGDNVIFVTKKSNFKVQLDNCIDLLSKGEKEIILHGLGAAIQRTCNLAGQIQLAFPGTHEVEVNTDTIDIIDDLIPKDQDLEIDHSYRLQSSVHIRVFRTAVAGANY</sequence>
<dbReference type="STRING" id="104452.A0A0L7L7S4"/>
<dbReference type="OrthoDB" id="416729at2759"/>
<dbReference type="GO" id="GO:0000172">
    <property type="term" value="C:ribonuclease MRP complex"/>
    <property type="evidence" value="ECO:0007669"/>
    <property type="project" value="InterPro"/>
</dbReference>
<dbReference type="GO" id="GO:0003676">
    <property type="term" value="F:nucleic acid binding"/>
    <property type="evidence" value="ECO:0007669"/>
    <property type="project" value="InterPro"/>
</dbReference>
<keyword evidence="6" id="KW-1185">Reference proteome</keyword>
<keyword evidence="3" id="KW-0539">Nucleus</keyword>
<reference evidence="5 6" key="1">
    <citation type="journal article" date="2015" name="Genome Biol. Evol.">
        <title>The genome of winter moth (Operophtera brumata) provides a genomic perspective on sexual dimorphism and phenology.</title>
        <authorList>
            <person name="Derks M.F."/>
            <person name="Smit S."/>
            <person name="Salis L."/>
            <person name="Schijlen E."/>
            <person name="Bossers A."/>
            <person name="Mateman C."/>
            <person name="Pijl A.S."/>
            <person name="de Ridder D."/>
            <person name="Groenen M.A."/>
            <person name="Visser M.E."/>
            <person name="Megens H.J."/>
        </authorList>
    </citation>
    <scope>NUCLEOTIDE SEQUENCE [LARGE SCALE GENOMIC DNA]</scope>
    <source>
        <strain evidence="5">WM2013NL</strain>
        <tissue evidence="5">Head and thorax</tissue>
    </source>
</reference>
<dbReference type="Proteomes" id="UP000037510">
    <property type="component" value="Unassembled WGS sequence"/>
</dbReference>
<gene>
    <name evidence="5" type="ORF">OBRU01_13573</name>
</gene>
<dbReference type="Gene3D" id="3.30.110.20">
    <property type="entry name" value="Alba-like domain"/>
    <property type="match status" value="1"/>
</dbReference>
<dbReference type="Pfam" id="PF12328">
    <property type="entry name" value="Rpp20"/>
    <property type="match status" value="1"/>
</dbReference>
<proteinExistence type="predicted"/>
<protein>
    <submittedName>
        <fullName evidence="5">Uncharacterized protein</fullName>
    </submittedName>
</protein>
<evidence type="ECO:0000313" key="6">
    <source>
        <dbReference type="Proteomes" id="UP000037510"/>
    </source>
</evidence>
<evidence type="ECO:0000256" key="2">
    <source>
        <dbReference type="ARBA" id="ARBA00022694"/>
    </source>
</evidence>
<name>A0A0L7L7S4_OPEBR</name>
<evidence type="ECO:0000256" key="3">
    <source>
        <dbReference type="ARBA" id="ARBA00023242"/>
    </source>
</evidence>
<dbReference type="AlphaFoldDB" id="A0A0L7L7S4"/>
<dbReference type="PANTHER" id="PTHR15314:SF1">
    <property type="entry name" value="RIBONUCLEASE P PROTEIN SUBUNIT P20"/>
    <property type="match status" value="1"/>
</dbReference>
<comment type="caution">
    <text evidence="5">The sequence shown here is derived from an EMBL/GenBank/DDBJ whole genome shotgun (WGS) entry which is preliminary data.</text>
</comment>
<dbReference type="SUPFAM" id="SSF82704">
    <property type="entry name" value="AlbA-like"/>
    <property type="match status" value="1"/>
</dbReference>
<feature type="region of interest" description="Disordered" evidence="4">
    <location>
        <begin position="1"/>
        <end position="24"/>
    </location>
</feature>
<dbReference type="InterPro" id="IPR014612">
    <property type="entry name" value="Pop7/Rpp20"/>
</dbReference>
<dbReference type="GO" id="GO:0005655">
    <property type="term" value="C:nucleolar ribonuclease P complex"/>
    <property type="evidence" value="ECO:0007669"/>
    <property type="project" value="InterPro"/>
</dbReference>
<evidence type="ECO:0000256" key="4">
    <source>
        <dbReference type="SAM" id="MobiDB-lite"/>
    </source>
</evidence>
<dbReference type="InterPro" id="IPR036882">
    <property type="entry name" value="Alba-like_dom_sf"/>
</dbReference>
<dbReference type="EMBL" id="JTDY01002376">
    <property type="protein sequence ID" value="KOB71547.1"/>
    <property type="molecule type" value="Genomic_DNA"/>
</dbReference>
<feature type="compositionally biased region" description="Basic and acidic residues" evidence="4">
    <location>
        <begin position="1"/>
        <end position="20"/>
    </location>
</feature>
<evidence type="ECO:0000313" key="5">
    <source>
        <dbReference type="EMBL" id="KOB71547.1"/>
    </source>
</evidence>